<protein>
    <submittedName>
        <fullName evidence="3">Serine hydrolase domain-containing protein</fullName>
        <ecNumber evidence="3">3.1.1.103</ecNumber>
    </submittedName>
</protein>
<dbReference type="InterPro" id="IPR012338">
    <property type="entry name" value="Beta-lactam/transpept-like"/>
</dbReference>
<reference evidence="3 4" key="1">
    <citation type="submission" date="2023-12" db="EMBL/GenBank/DDBJ databases">
        <title>Stenotrophomonas guangdongensis sp. nov., isolated from wilted pepper plants (Capsicum annuum).</title>
        <authorList>
            <person name="Qiu M."/>
            <person name="Li Y."/>
            <person name="Liu Q."/>
            <person name="Zhang X."/>
            <person name="Huang Y."/>
            <person name="Guo R."/>
            <person name="Hu M."/>
            <person name="Zhou J."/>
            <person name="Zhou X."/>
        </authorList>
    </citation>
    <scope>NUCLEOTIDE SEQUENCE [LARGE SCALE GENOMIC DNA]</scope>
    <source>
        <strain evidence="3 4">MH1</strain>
    </source>
</reference>
<dbReference type="EC" id="3.1.1.103" evidence="3"/>
<dbReference type="Pfam" id="PF00144">
    <property type="entry name" value="Beta-lactamase"/>
    <property type="match status" value="1"/>
</dbReference>
<sequence length="409" mass="44550">MARLAALGALGMLPARYLHAATRCGAGERSWIPDDAFLAALPGIMQAFAVPGIGMAVVEDGAVAWSRGIGVANTLTGEPINARTVYEDASLSKPVFAYLVLQLADLGLIDLDLPLVRYRRPDYLGDHPWLDLVTARDVLRHSSGLPNWRTSPATEALVPLIRPGVDISYSGEAFFWLQLVVEAITGRSLDEAMRVHLFGPAGMHDSTFSWSPDIAARSVHGHRAHDSTETGMPVQVLRDQWSAAQKVAERWGKPLPTWKYEDAERALPEVLAVAPPGRVAWAGDIHANAAASLRSTVQDYATFLALMMERRQRAPWEVSEASRQAMLTAQITVPGRWTEKGLGWNMEKTGDGMVFHHSGSNSGIFKNFAIGDARQRRGLVVMTNGGSGALVYRRVVRAATGHDLLSFDL</sequence>
<dbReference type="InterPro" id="IPR050789">
    <property type="entry name" value="Diverse_Enzym_Activities"/>
</dbReference>
<evidence type="ECO:0000313" key="4">
    <source>
        <dbReference type="Proteomes" id="UP001301653"/>
    </source>
</evidence>
<dbReference type="PANTHER" id="PTHR43283">
    <property type="entry name" value="BETA-LACTAMASE-RELATED"/>
    <property type="match status" value="1"/>
</dbReference>
<dbReference type="EMBL" id="JAYFUH010000082">
    <property type="protein sequence ID" value="MEA5667286.1"/>
    <property type="molecule type" value="Genomic_DNA"/>
</dbReference>
<evidence type="ECO:0000259" key="2">
    <source>
        <dbReference type="Pfam" id="PF00144"/>
    </source>
</evidence>
<dbReference type="Proteomes" id="UP001301653">
    <property type="component" value="Unassembled WGS sequence"/>
</dbReference>
<organism evidence="3 4">
    <name type="scientific">Stenotrophomonas capsici</name>
    <dbReference type="NCBI Taxonomy" id="3110230"/>
    <lineage>
        <taxon>Bacteria</taxon>
        <taxon>Pseudomonadati</taxon>
        <taxon>Pseudomonadota</taxon>
        <taxon>Gammaproteobacteria</taxon>
        <taxon>Lysobacterales</taxon>
        <taxon>Lysobacteraceae</taxon>
        <taxon>Stenotrophomonas</taxon>
    </lineage>
</organism>
<keyword evidence="1" id="KW-0732">Signal</keyword>
<dbReference type="SUPFAM" id="SSF56601">
    <property type="entry name" value="beta-lactamase/transpeptidase-like"/>
    <property type="match status" value="1"/>
</dbReference>
<comment type="caution">
    <text evidence="3">The sequence shown here is derived from an EMBL/GenBank/DDBJ whole genome shotgun (WGS) entry which is preliminary data.</text>
</comment>
<evidence type="ECO:0000313" key="3">
    <source>
        <dbReference type="EMBL" id="MEA5667286.1"/>
    </source>
</evidence>
<name>A0ABU5V1Q4_9GAMM</name>
<feature type="signal peptide" evidence="1">
    <location>
        <begin position="1"/>
        <end position="20"/>
    </location>
</feature>
<proteinExistence type="predicted"/>
<dbReference type="GO" id="GO:0016787">
    <property type="term" value="F:hydrolase activity"/>
    <property type="evidence" value="ECO:0007669"/>
    <property type="project" value="UniProtKB-KW"/>
</dbReference>
<feature type="chain" id="PRO_5045726156" evidence="1">
    <location>
        <begin position="21"/>
        <end position="409"/>
    </location>
</feature>
<feature type="domain" description="Beta-lactamase-related" evidence="2">
    <location>
        <begin position="46"/>
        <end position="388"/>
    </location>
</feature>
<dbReference type="RefSeq" id="WP_323438349.1">
    <property type="nucleotide sequence ID" value="NZ_JAYFUH010000082.1"/>
</dbReference>
<evidence type="ECO:0000256" key="1">
    <source>
        <dbReference type="SAM" id="SignalP"/>
    </source>
</evidence>
<accession>A0ABU5V1Q4</accession>
<keyword evidence="4" id="KW-1185">Reference proteome</keyword>
<gene>
    <name evidence="3" type="ORF">VA603_07030</name>
</gene>
<dbReference type="InterPro" id="IPR001466">
    <property type="entry name" value="Beta-lactam-related"/>
</dbReference>
<dbReference type="PANTHER" id="PTHR43283:SF18">
    <property type="match status" value="1"/>
</dbReference>
<dbReference type="Gene3D" id="3.40.710.10">
    <property type="entry name" value="DD-peptidase/beta-lactamase superfamily"/>
    <property type="match status" value="2"/>
</dbReference>
<keyword evidence="3" id="KW-0378">Hydrolase</keyword>